<evidence type="ECO:0000256" key="1">
    <source>
        <dbReference type="ARBA" id="ARBA00004123"/>
    </source>
</evidence>
<dbReference type="InterPro" id="IPR012317">
    <property type="entry name" value="Poly(ADP-ribose)pol_cat_dom"/>
</dbReference>
<dbReference type="GO" id="GO:0003950">
    <property type="term" value="F:NAD+ poly-ADP-ribosyltransferase activity"/>
    <property type="evidence" value="ECO:0007669"/>
    <property type="project" value="InterPro"/>
</dbReference>
<dbReference type="InterPro" id="IPR022003">
    <property type="entry name" value="RST"/>
</dbReference>
<dbReference type="PANTHER" id="PTHR32263:SF5">
    <property type="entry name" value="INACTIVE POLY [ADP-RIBOSE] POLYMERASE SRO1-RELATED"/>
    <property type="match status" value="1"/>
</dbReference>
<evidence type="ECO:0000259" key="5">
    <source>
        <dbReference type="PROSITE" id="PS51059"/>
    </source>
</evidence>
<keyword evidence="2" id="KW-0217">Developmental protein</keyword>
<keyword evidence="4" id="KW-0539">Nucleus</keyword>
<dbReference type="OrthoDB" id="6133115at2759"/>
<dbReference type="InterPro" id="IPR057823">
    <property type="entry name" value="WWE_RCD1"/>
</dbReference>
<feature type="domain" description="RST" evidence="6">
    <location>
        <begin position="497"/>
        <end position="568"/>
    </location>
</feature>
<evidence type="ECO:0000256" key="4">
    <source>
        <dbReference type="ARBA" id="ARBA00023242"/>
    </source>
</evidence>
<dbReference type="InterPro" id="IPR044964">
    <property type="entry name" value="RCD1/SRO1-5"/>
</dbReference>
<evidence type="ECO:0000259" key="6">
    <source>
        <dbReference type="PROSITE" id="PS51879"/>
    </source>
</evidence>
<evidence type="ECO:0000256" key="3">
    <source>
        <dbReference type="ARBA" id="ARBA00023016"/>
    </source>
</evidence>
<evidence type="ECO:0000313" key="7">
    <source>
        <dbReference type="EMBL" id="KAG8061842.1"/>
    </source>
</evidence>
<comment type="caution">
    <text evidence="7">The sequence shown here is derived from an EMBL/GenBank/DDBJ whole genome shotgun (WGS) entry which is preliminary data.</text>
</comment>
<gene>
    <name evidence="7" type="ORF">GUJ93_ZPchr0003g17782</name>
</gene>
<dbReference type="PROSITE" id="PS51879">
    <property type="entry name" value="RST"/>
    <property type="match status" value="1"/>
</dbReference>
<dbReference type="Pfam" id="PF23467">
    <property type="entry name" value="WWE_5"/>
    <property type="match status" value="1"/>
</dbReference>
<dbReference type="PROSITE" id="PS51059">
    <property type="entry name" value="PARP_CATALYTIC"/>
    <property type="match status" value="1"/>
</dbReference>
<dbReference type="Pfam" id="PF12174">
    <property type="entry name" value="RST"/>
    <property type="match status" value="1"/>
</dbReference>
<proteinExistence type="predicted"/>
<reference evidence="7" key="1">
    <citation type="journal article" date="2021" name="bioRxiv">
        <title>Whole Genome Assembly and Annotation of Northern Wild Rice, Zizania palustris L., Supports a Whole Genome Duplication in the Zizania Genus.</title>
        <authorList>
            <person name="Haas M."/>
            <person name="Kono T."/>
            <person name="Macchietto M."/>
            <person name="Millas R."/>
            <person name="McGilp L."/>
            <person name="Shao M."/>
            <person name="Duquette J."/>
            <person name="Hirsch C.N."/>
            <person name="Kimball J."/>
        </authorList>
    </citation>
    <scope>NUCLEOTIDE SEQUENCE</scope>
    <source>
        <tissue evidence="7">Fresh leaf tissue</tissue>
    </source>
</reference>
<dbReference type="PANTHER" id="PTHR32263">
    <property type="entry name" value="INACTIVE POLY [ADP-RIBOSE] POLYMERASE SRO4-RELATED"/>
    <property type="match status" value="1"/>
</dbReference>
<keyword evidence="8" id="KW-1185">Reference proteome</keyword>
<dbReference type="AlphaFoldDB" id="A0A8J5S712"/>
<feature type="domain" description="PARP catalytic" evidence="5">
    <location>
        <begin position="207"/>
        <end position="465"/>
    </location>
</feature>
<evidence type="ECO:0000256" key="2">
    <source>
        <dbReference type="ARBA" id="ARBA00022473"/>
    </source>
</evidence>
<keyword evidence="3" id="KW-0346">Stress response</keyword>
<dbReference type="EMBL" id="JAAALK010000286">
    <property type="protein sequence ID" value="KAG8061842.1"/>
    <property type="molecule type" value="Genomic_DNA"/>
</dbReference>
<dbReference type="Proteomes" id="UP000729402">
    <property type="component" value="Unassembled WGS sequence"/>
</dbReference>
<evidence type="ECO:0000313" key="8">
    <source>
        <dbReference type="Proteomes" id="UP000729402"/>
    </source>
</evidence>
<reference evidence="7" key="2">
    <citation type="submission" date="2021-02" db="EMBL/GenBank/DDBJ databases">
        <authorList>
            <person name="Kimball J.A."/>
            <person name="Haas M.W."/>
            <person name="Macchietto M."/>
            <person name="Kono T."/>
            <person name="Duquette J."/>
            <person name="Shao M."/>
        </authorList>
    </citation>
    <scope>NUCLEOTIDE SEQUENCE</scope>
    <source>
        <tissue evidence="7">Fresh leaf tissue</tissue>
    </source>
</reference>
<name>A0A8J5S712_ZIZPA</name>
<comment type="subcellular location">
    <subcellularLocation>
        <location evidence="1">Nucleus</location>
    </subcellularLocation>
</comment>
<accession>A0A8J5S712</accession>
<dbReference type="GO" id="GO:0005634">
    <property type="term" value="C:nucleus"/>
    <property type="evidence" value="ECO:0007669"/>
    <property type="project" value="UniProtKB-SubCell"/>
</dbReference>
<protein>
    <submittedName>
        <fullName evidence="7">Uncharacterized protein</fullName>
    </submittedName>
</protein>
<sequence>MEPKNVIALDKHVLEPTGRKRKCGAATQCTETNDAHKFSQNVPIHNLALFPDGNGHKKSRMMCSANDILKRYNNFKTSGMPVRVLSYQHGEWRDFPEDVVNLVQQSFRLKSPITSAIFQNRQVLFDFMRMICLDYVMSINKPIAWIDDGDKCFFPDSCTGVIPSEPLQHGKNEFFRSSHDLGDSYEAHEHDGISANAAESSSSASFDPTHSHAQKLNNVAEGKQKVLNEGGEAVGENKKGLSINLNETVGGTMQAQVAYNQENGPHADSAVRNLLFQGLGHLFSEKDIIGIYRTPFLDQHGRARYSLFQKEVQATKGQRGNANERYAWLPCSKDTMEEMMMQGALEITKPLKGPMYGIGAHLTPANRSNICAGYSDIDENGIMRMMLCRVIMGNVEIVFPGSNQFQPTSERFDSGVDDLQNPKHYIIWDANVHRHIYAEYAVIIKAPNMTNGDTTSNITEIRNSASLDSPTKDDNFHTVASSADQQASMLGRAPSSRFPSSPWMPFSMLFAAISTKVPRSDMDLVLGYYEEFKTRKISRADLVKHLRQIVGDKLLVSTVVRLQHKGGNSSLHTLMELKEQNDTRKSCAYCEMSINCELIAHAA</sequence>
<organism evidence="7 8">
    <name type="scientific">Zizania palustris</name>
    <name type="common">Northern wild rice</name>
    <dbReference type="NCBI Taxonomy" id="103762"/>
    <lineage>
        <taxon>Eukaryota</taxon>
        <taxon>Viridiplantae</taxon>
        <taxon>Streptophyta</taxon>
        <taxon>Embryophyta</taxon>
        <taxon>Tracheophyta</taxon>
        <taxon>Spermatophyta</taxon>
        <taxon>Magnoliopsida</taxon>
        <taxon>Liliopsida</taxon>
        <taxon>Poales</taxon>
        <taxon>Poaceae</taxon>
        <taxon>BOP clade</taxon>
        <taxon>Oryzoideae</taxon>
        <taxon>Oryzeae</taxon>
        <taxon>Zizaniinae</taxon>
        <taxon>Zizania</taxon>
    </lineage>
</organism>